<organism evidence="2 3">
    <name type="scientific">Marilutibacter maris</name>
    <dbReference type="NCBI Taxonomy" id="1605891"/>
    <lineage>
        <taxon>Bacteria</taxon>
        <taxon>Pseudomonadati</taxon>
        <taxon>Pseudomonadota</taxon>
        <taxon>Gammaproteobacteria</taxon>
        <taxon>Lysobacterales</taxon>
        <taxon>Lysobacteraceae</taxon>
        <taxon>Marilutibacter</taxon>
    </lineage>
</organism>
<evidence type="ECO:0000313" key="3">
    <source>
        <dbReference type="Proteomes" id="UP000249447"/>
    </source>
</evidence>
<dbReference type="Proteomes" id="UP000249447">
    <property type="component" value="Chromosome"/>
</dbReference>
<dbReference type="RefSeq" id="WP_111266607.1">
    <property type="nucleotide sequence ID" value="NZ_CP029843.1"/>
</dbReference>
<gene>
    <name evidence="2" type="ORF">C9I47_1821</name>
</gene>
<keyword evidence="1" id="KW-0812">Transmembrane</keyword>
<dbReference type="OrthoDB" id="6026926at2"/>
<protein>
    <recommendedName>
        <fullName evidence="4">DUF3325 domain-containing protein</fullName>
    </recommendedName>
</protein>
<dbReference type="Pfam" id="PF11804">
    <property type="entry name" value="DUF3325"/>
    <property type="match status" value="1"/>
</dbReference>
<name>A0A2U9THE7_9GAMM</name>
<evidence type="ECO:0008006" key="4">
    <source>
        <dbReference type="Google" id="ProtNLM"/>
    </source>
</evidence>
<accession>A0A2U9THE7</accession>
<dbReference type="InterPro" id="IPR021762">
    <property type="entry name" value="DUF3325"/>
</dbReference>
<dbReference type="KEGG" id="lmb:C9I47_1821"/>
<evidence type="ECO:0000313" key="2">
    <source>
        <dbReference type="EMBL" id="AWV07510.1"/>
    </source>
</evidence>
<dbReference type="AlphaFoldDB" id="A0A2U9THE7"/>
<keyword evidence="1" id="KW-0472">Membrane</keyword>
<evidence type="ECO:0000256" key="1">
    <source>
        <dbReference type="SAM" id="Phobius"/>
    </source>
</evidence>
<reference evidence="2 3" key="1">
    <citation type="submission" date="2018-05" db="EMBL/GenBank/DDBJ databases">
        <title>The complete genome of Lysobacter maris HZ9B, a marine bacterium antagonistic against terrestrial plant pathogens.</title>
        <authorList>
            <person name="Zhang X.-Q."/>
        </authorList>
    </citation>
    <scope>NUCLEOTIDE SEQUENCE [LARGE SCALE GENOMIC DNA]</scope>
    <source>
        <strain evidence="2 3">HZ9B</strain>
    </source>
</reference>
<keyword evidence="3" id="KW-1185">Reference proteome</keyword>
<feature type="transmembrane region" description="Helical" evidence="1">
    <location>
        <begin position="68"/>
        <end position="86"/>
    </location>
</feature>
<feature type="transmembrane region" description="Helical" evidence="1">
    <location>
        <begin position="39"/>
        <end position="56"/>
    </location>
</feature>
<sequence length="107" mass="11099">MFGVVLALSIGAWMLLALGLPRHRQAVFGAAASDRGGHLLRVAGWSLLPLAFAIAVEDRGWGQGPIFWAAALVIAALAWVLLMALWPRRSGCLATALALLSAGAGLA</sequence>
<keyword evidence="1" id="KW-1133">Transmembrane helix</keyword>
<dbReference type="EMBL" id="CP029843">
    <property type="protein sequence ID" value="AWV07510.1"/>
    <property type="molecule type" value="Genomic_DNA"/>
</dbReference>
<proteinExistence type="predicted"/>